<feature type="compositionally biased region" description="Gly residues" evidence="1">
    <location>
        <begin position="36"/>
        <end position="49"/>
    </location>
</feature>
<evidence type="ECO:0000256" key="1">
    <source>
        <dbReference type="SAM" id="MobiDB-lite"/>
    </source>
</evidence>
<dbReference type="AlphaFoldDB" id="A0A919C4X5"/>
<accession>A0A919C4X5</accession>
<name>A0A919C4X5_9ACTN</name>
<dbReference type="Proteomes" id="UP000619355">
    <property type="component" value="Unassembled WGS sequence"/>
</dbReference>
<organism evidence="2 3">
    <name type="scientific">Streptomyces capoamus</name>
    <dbReference type="NCBI Taxonomy" id="68183"/>
    <lineage>
        <taxon>Bacteria</taxon>
        <taxon>Bacillati</taxon>
        <taxon>Actinomycetota</taxon>
        <taxon>Actinomycetes</taxon>
        <taxon>Kitasatosporales</taxon>
        <taxon>Streptomycetaceae</taxon>
        <taxon>Streptomyces</taxon>
    </lineage>
</organism>
<proteinExistence type="predicted"/>
<dbReference type="EMBL" id="BNBF01000008">
    <property type="protein sequence ID" value="GHG50164.1"/>
    <property type="molecule type" value="Genomic_DNA"/>
</dbReference>
<protein>
    <submittedName>
        <fullName evidence="2">Uncharacterized protein</fullName>
    </submittedName>
</protein>
<reference evidence="3" key="1">
    <citation type="journal article" date="2019" name="Int. J. Syst. Evol. Microbiol.">
        <title>The Global Catalogue of Microorganisms (GCM) 10K type strain sequencing project: providing services to taxonomists for standard genome sequencing and annotation.</title>
        <authorList>
            <consortium name="The Broad Institute Genomics Platform"/>
            <consortium name="The Broad Institute Genome Sequencing Center for Infectious Disease"/>
            <person name="Wu L."/>
            <person name="Ma J."/>
        </authorList>
    </citation>
    <scope>NUCLEOTIDE SEQUENCE [LARGE SCALE GENOMIC DNA]</scope>
    <source>
        <strain evidence="3">JCM 4253</strain>
    </source>
</reference>
<evidence type="ECO:0000313" key="3">
    <source>
        <dbReference type="Proteomes" id="UP000619355"/>
    </source>
</evidence>
<feature type="region of interest" description="Disordered" evidence="1">
    <location>
        <begin position="26"/>
        <end position="59"/>
    </location>
</feature>
<sequence>MGPGAAMRQAATVGFSMTGEVRRMGADGWGLRNGTWGSGSDGGSDGGGVTDEVCGVGDR</sequence>
<keyword evidence="3" id="KW-1185">Reference proteome</keyword>
<comment type="caution">
    <text evidence="2">The sequence shown here is derived from an EMBL/GenBank/DDBJ whole genome shotgun (WGS) entry which is preliminary data.</text>
</comment>
<evidence type="ECO:0000313" key="2">
    <source>
        <dbReference type="EMBL" id="GHG50164.1"/>
    </source>
</evidence>
<gene>
    <name evidence="2" type="ORF">GCM10018980_31870</name>
</gene>